<feature type="region of interest" description="Disordered" evidence="6">
    <location>
        <begin position="144"/>
        <end position="206"/>
    </location>
</feature>
<dbReference type="InterPro" id="IPR057357">
    <property type="entry name" value="Znf-C2H2_ZFAND2A/B"/>
</dbReference>
<dbReference type="SUPFAM" id="SSF118310">
    <property type="entry name" value="AN1-like Zinc finger"/>
    <property type="match status" value="2"/>
</dbReference>
<dbReference type="SMART" id="SM00726">
    <property type="entry name" value="UIM"/>
    <property type="match status" value="2"/>
</dbReference>
<dbReference type="EMBL" id="JAXCGZ010022973">
    <property type="protein sequence ID" value="KAK7019793.1"/>
    <property type="molecule type" value="Genomic_DNA"/>
</dbReference>
<sequence>MELPHLGQHCSEPTCRQLDFLPFTCNLCKKVFCVDHHKYDAHSCTESYKADVQVPICPLCNQPVPSKRGETPDLAVNDHMENNCKNKNKKIYTNKCSAAGCKVKEMVPVSCESCHQNYCLRHRHTVDHDCKGPATAQDRAAIAAAARSSNKGKHQGNGAISHIQKASQAANQSIRKYLTPASGGPRPTGNTPSPRSASMSSYQGGMSEDEALARAMAASMQESNGSVNHQVSHASNQDEDALLAQAIAASLEQNNVRHSNRQQSNSSTNSCNVC</sequence>
<dbReference type="PANTHER" id="PTHR14677:SF20">
    <property type="entry name" value="ZINC FINGER AN1-TYPE CONTAINING 2A-RELATED"/>
    <property type="match status" value="1"/>
</dbReference>
<name>A0AAN8ZW12_HALRR</name>
<feature type="region of interest" description="Disordered" evidence="6">
    <location>
        <begin position="217"/>
        <end position="236"/>
    </location>
</feature>
<dbReference type="GO" id="GO:0005783">
    <property type="term" value="C:endoplasmic reticulum"/>
    <property type="evidence" value="ECO:0007669"/>
    <property type="project" value="TreeGrafter"/>
</dbReference>
<dbReference type="Pfam" id="PF01428">
    <property type="entry name" value="zf-AN1"/>
    <property type="match status" value="2"/>
</dbReference>
<keyword evidence="1" id="KW-0479">Metal-binding</keyword>
<gene>
    <name evidence="8" type="primary">ZFAND2B</name>
    <name evidence="8" type="ORF">SK128_021484</name>
</gene>
<feature type="domain" description="AN1-type" evidence="7">
    <location>
        <begin position="4"/>
        <end position="52"/>
    </location>
</feature>
<accession>A0AAN8ZW12</accession>
<evidence type="ECO:0000313" key="8">
    <source>
        <dbReference type="EMBL" id="KAK7019793.1"/>
    </source>
</evidence>
<keyword evidence="3 5" id="KW-0863">Zinc-finger</keyword>
<comment type="caution">
    <text evidence="8">The sequence shown here is derived from an EMBL/GenBank/DDBJ whole genome shotgun (WGS) entry which is preliminary data.</text>
</comment>
<reference evidence="8 9" key="1">
    <citation type="submission" date="2023-11" db="EMBL/GenBank/DDBJ databases">
        <title>Halocaridina rubra genome assembly.</title>
        <authorList>
            <person name="Smith C."/>
        </authorList>
    </citation>
    <scope>NUCLEOTIDE SEQUENCE [LARGE SCALE GENOMIC DNA]</scope>
    <source>
        <strain evidence="8">EP-1</strain>
        <tissue evidence="8">Whole</tissue>
    </source>
</reference>
<evidence type="ECO:0000256" key="4">
    <source>
        <dbReference type="ARBA" id="ARBA00022833"/>
    </source>
</evidence>
<keyword evidence="9" id="KW-1185">Reference proteome</keyword>
<feature type="compositionally biased region" description="Polar residues" evidence="6">
    <location>
        <begin position="164"/>
        <end position="174"/>
    </location>
</feature>
<feature type="domain" description="AN1-type" evidence="7">
    <location>
        <begin position="90"/>
        <end position="138"/>
    </location>
</feature>
<feature type="compositionally biased region" description="Polar residues" evidence="6">
    <location>
        <begin position="188"/>
        <end position="204"/>
    </location>
</feature>
<evidence type="ECO:0000259" key="7">
    <source>
        <dbReference type="PROSITE" id="PS51039"/>
    </source>
</evidence>
<dbReference type="InterPro" id="IPR000058">
    <property type="entry name" value="Znf_AN1"/>
</dbReference>
<proteinExistence type="predicted"/>
<organism evidence="8 9">
    <name type="scientific">Halocaridina rubra</name>
    <name type="common">Hawaiian red shrimp</name>
    <dbReference type="NCBI Taxonomy" id="373956"/>
    <lineage>
        <taxon>Eukaryota</taxon>
        <taxon>Metazoa</taxon>
        <taxon>Ecdysozoa</taxon>
        <taxon>Arthropoda</taxon>
        <taxon>Crustacea</taxon>
        <taxon>Multicrustacea</taxon>
        <taxon>Malacostraca</taxon>
        <taxon>Eumalacostraca</taxon>
        <taxon>Eucarida</taxon>
        <taxon>Decapoda</taxon>
        <taxon>Pleocyemata</taxon>
        <taxon>Caridea</taxon>
        <taxon>Atyoidea</taxon>
        <taxon>Atyidae</taxon>
        <taxon>Halocaridina</taxon>
    </lineage>
</organism>
<dbReference type="AlphaFoldDB" id="A0AAN8ZW12"/>
<evidence type="ECO:0000256" key="5">
    <source>
        <dbReference type="PROSITE-ProRule" id="PRU00449"/>
    </source>
</evidence>
<dbReference type="Gene3D" id="4.10.1110.10">
    <property type="entry name" value="AN1-like Zinc finger"/>
    <property type="match status" value="2"/>
</dbReference>
<protein>
    <submittedName>
        <fullName evidence="8">Zinc finger, AN1-type domain</fullName>
    </submittedName>
</protein>
<keyword evidence="4" id="KW-0862">Zinc</keyword>
<dbReference type="Pfam" id="PF02809">
    <property type="entry name" value="UIM"/>
    <property type="match status" value="2"/>
</dbReference>
<evidence type="ECO:0000256" key="1">
    <source>
        <dbReference type="ARBA" id="ARBA00022723"/>
    </source>
</evidence>
<dbReference type="InterPro" id="IPR035896">
    <property type="entry name" value="AN1-like_Znf"/>
</dbReference>
<keyword evidence="2" id="KW-0677">Repeat</keyword>
<dbReference type="GO" id="GO:0045047">
    <property type="term" value="P:protein targeting to ER"/>
    <property type="evidence" value="ECO:0007669"/>
    <property type="project" value="TreeGrafter"/>
</dbReference>
<evidence type="ECO:0000256" key="2">
    <source>
        <dbReference type="ARBA" id="ARBA00022737"/>
    </source>
</evidence>
<dbReference type="Proteomes" id="UP001381693">
    <property type="component" value="Unassembled WGS sequence"/>
</dbReference>
<dbReference type="GO" id="GO:0008270">
    <property type="term" value="F:zinc ion binding"/>
    <property type="evidence" value="ECO:0007669"/>
    <property type="project" value="UniProtKB-KW"/>
</dbReference>
<dbReference type="PANTHER" id="PTHR14677">
    <property type="entry name" value="ARSENITE INDUCUBLE RNA ASSOCIATED PROTEIN AIP-1-RELATED"/>
    <property type="match status" value="1"/>
</dbReference>
<evidence type="ECO:0000256" key="6">
    <source>
        <dbReference type="SAM" id="MobiDB-lite"/>
    </source>
</evidence>
<feature type="compositionally biased region" description="Polar residues" evidence="6">
    <location>
        <begin position="220"/>
        <end position="235"/>
    </location>
</feature>
<dbReference type="InterPro" id="IPR003903">
    <property type="entry name" value="UIM_dom"/>
</dbReference>
<evidence type="ECO:0000313" key="9">
    <source>
        <dbReference type="Proteomes" id="UP001381693"/>
    </source>
</evidence>
<dbReference type="PROSITE" id="PS50330">
    <property type="entry name" value="UIM"/>
    <property type="match status" value="1"/>
</dbReference>
<dbReference type="GO" id="GO:0043161">
    <property type="term" value="P:proteasome-mediated ubiquitin-dependent protein catabolic process"/>
    <property type="evidence" value="ECO:0007669"/>
    <property type="project" value="TreeGrafter"/>
</dbReference>
<dbReference type="Pfam" id="PF25403">
    <property type="entry name" value="zf-C2H2_ZFAND2"/>
    <property type="match status" value="1"/>
</dbReference>
<dbReference type="PROSITE" id="PS51039">
    <property type="entry name" value="ZF_AN1"/>
    <property type="match status" value="2"/>
</dbReference>
<dbReference type="SMART" id="SM00154">
    <property type="entry name" value="ZnF_AN1"/>
    <property type="match status" value="2"/>
</dbReference>
<evidence type="ECO:0000256" key="3">
    <source>
        <dbReference type="ARBA" id="ARBA00022771"/>
    </source>
</evidence>